<reference evidence="2 3" key="1">
    <citation type="journal article" date="2018" name="Front. Microbiol.">
        <title>Prospects for Fungal Bioremediation of Acidic Radioactive Waste Sites: Characterization and Genome Sequence of Rhodotorula taiwanensis MD1149.</title>
        <authorList>
            <person name="Tkavc R."/>
            <person name="Matrosova V.Y."/>
            <person name="Grichenko O.E."/>
            <person name="Gostincar C."/>
            <person name="Volpe R.P."/>
            <person name="Klimenkova P."/>
            <person name="Gaidamakova E.K."/>
            <person name="Zhou C.E."/>
            <person name="Stewart B.J."/>
            <person name="Lyman M.G."/>
            <person name="Malfatti S.A."/>
            <person name="Rubinfeld B."/>
            <person name="Courtot M."/>
            <person name="Singh J."/>
            <person name="Dalgard C.L."/>
            <person name="Hamilton T."/>
            <person name="Frey K.G."/>
            <person name="Gunde-Cimerman N."/>
            <person name="Dugan L."/>
            <person name="Daly M.J."/>
        </authorList>
    </citation>
    <scope>NUCLEOTIDE SEQUENCE [LARGE SCALE GENOMIC DNA]</scope>
    <source>
        <strain evidence="2 3">MD1149</strain>
    </source>
</reference>
<feature type="region of interest" description="Disordered" evidence="1">
    <location>
        <begin position="399"/>
        <end position="554"/>
    </location>
</feature>
<feature type="region of interest" description="Disordered" evidence="1">
    <location>
        <begin position="1"/>
        <end position="37"/>
    </location>
</feature>
<feature type="compositionally biased region" description="Low complexity" evidence="1">
    <location>
        <begin position="521"/>
        <end position="531"/>
    </location>
</feature>
<feature type="compositionally biased region" description="Acidic residues" evidence="1">
    <location>
        <begin position="292"/>
        <end position="305"/>
    </location>
</feature>
<feature type="compositionally biased region" description="Polar residues" evidence="1">
    <location>
        <begin position="18"/>
        <end position="31"/>
    </location>
</feature>
<accession>A0A2S5BCS0</accession>
<dbReference type="EMBL" id="PJQD01000023">
    <property type="protein sequence ID" value="POY74531.1"/>
    <property type="molecule type" value="Genomic_DNA"/>
</dbReference>
<dbReference type="Proteomes" id="UP000237144">
    <property type="component" value="Unassembled WGS sequence"/>
</dbReference>
<sequence>MLDDPFSLPPPSARSYAGQRSSLGTSTTASSRLAVPDLTRHEAPYSLLLSGNASKYKSSAMTAPAMVAFPSAFPAGKENGLLPSPRFGSSTTNASSSSSAGPSSSPAREDTDLLRKSFKPSLKRRVTFSPTPLASLQSSPSHANRTRPDHHLSGALLFSKDHGPAAKRPRTRENVYSDNPLLEAARGAGGIGGGDDRGLFARPPLAASSDPVSGSDVRGGGSSSPPAPSSTSPKRPALPRSPPRSRRTVPANYGDETMNAWILAGLGPRPFPSAIAQEQSAPTDEVAGTAAEGDDMTDSEEESEQVESLLLPSPEKRAFAFASPPSASASVGPLTASTLSGAGTASAEPIASSSSSPLKSPSLALVKTPRPSTSLLVPAELPLRSILKQRLSAPNCLVKDEREGLRKNGRGRRHVVGWDTENKTKLARERKRDEQVATKQATEEAREAEASAGSGKGKGKAKESEGGAASKASASRETRASSRGAKGSASRPFTSTSRGADQDDDDEPPRRRRNGDDARTGPVASSSASANGGNGPNGRRRPKEPKGQAALDDPTWFRSPLLVLRASLRDGRDGAAMRPAREGTTLSILPRPRAASAPSNAVAIADDQPMLFLGNVTTLSDVEDAYVSLKNAAYCMPDELVDAERTLQPLRAHAEDLISSLIRDIGNVRTFPTWVAEQPVLRQNIGIVDDRMQVDEQGGEVVNVDGPSSSPTRKQPASHTTTSPTKLSLTETQMSRMRDELSAALAAIKCASIMFGNERTLALFDPADVARVMEEIASIASAPGLSVSVRREISPFLPFFFASVSKSAATILAPLLASSVLPALSETLSLEPRIDRYRTALSESLDGLVVLLRDHGRAMLGQDVWQLWLSAATMGLWDGSKKMVSTCDRALKVLGRVAKLLTEPVPSADPWRTDRRAVHKGISTALKDLFTSSPPDAPLDKVDKGGQLRMTYIRLLMVQLAKEGETTQCGEEEAEHRTLSSLSGLTVVPVLLGRHFRKIGHNGIGPWLRPFNSISTSASDTILAISALAWPHLAYAFLSVEPIGPVKMPWLFNKPTTLAHYLKIFESRSERWARAPASKADATKQEQVRLHAEALALAFVAVVYGATVCAHRDTAFGPSRTEDVDLLDRIFDAAILKHLPTMARSPVSRAVNALGWAILSSICRSEPADIESAGLDALVNTALLDGNMATLLPASGALDALLTRAMQQAIRPEAIPGWGEAWLSRHDGRVLSLFRDCLPPAGVDSPELQVDVVRAWMNLLDTVSQHPTAVSEIVAEIAKLSTGRPDVGRVLWTALFDKHDAILEESAETALRGDARAWALAARCWLDMPHPNADWADPLARITKSRLAQNLSEDDFDDTLELAVALLQNRIQDVGLDELGEGQNGLAHAIGHAAWHKDVTTNRLIRALTSRSDAAETSLHLCIELVAGMRSLVRDAQLRGVRACEPALDQALIDGQVARRCLGAINKLLQSASDVAYPALYEALLSRLSRVMAVTTADLDFYADTLAGPLRRSLEQLSRAVDEGESQLAESMLARVPSYTSPLQSFQKFWAETFGASPETYEIPASLVELFKILGSISDGFSVPGCEETLPVANESLPAPGQDGVAHTRSTSERAISARGYDADTSRQPLTRLTDATTNRSSKLATRSTARTHVVSPSLRVPTESVTHARVSVDKALEPVISETPEDVLTEEAQRSYATISRQLRSRSASRSIESVDRTPPRKRARTTTASSDGRSSADDSGAEVVSTGRRRVGKRRRDEAKLARGASGTAAVDRADTPAVAAQAETRSVELTSSTPIDRDEELVRGFLNLPFDTVVQVGRRIGGSPPLRRLIDLGDKAREYLERLGSGSP</sequence>
<comment type="caution">
    <text evidence="2">The sequence shown here is derived from an EMBL/GenBank/DDBJ whole genome shotgun (WGS) entry which is preliminary data.</text>
</comment>
<feature type="region of interest" description="Disordered" evidence="1">
    <location>
        <begin position="73"/>
        <end position="253"/>
    </location>
</feature>
<keyword evidence="3" id="KW-1185">Reference proteome</keyword>
<evidence type="ECO:0000313" key="2">
    <source>
        <dbReference type="EMBL" id="POY74531.1"/>
    </source>
</evidence>
<dbReference type="STRING" id="741276.A0A2S5BCS0"/>
<feature type="compositionally biased region" description="Low complexity" evidence="1">
    <location>
        <begin position="1701"/>
        <end position="1712"/>
    </location>
</feature>
<evidence type="ECO:0000313" key="3">
    <source>
        <dbReference type="Proteomes" id="UP000237144"/>
    </source>
</evidence>
<feature type="compositionally biased region" description="Low complexity" evidence="1">
    <location>
        <begin position="306"/>
        <end position="365"/>
    </location>
</feature>
<feature type="region of interest" description="Disordered" evidence="1">
    <location>
        <begin position="1700"/>
        <end position="1775"/>
    </location>
</feature>
<feature type="compositionally biased region" description="Polar residues" evidence="1">
    <location>
        <begin position="128"/>
        <end position="143"/>
    </location>
</feature>
<organism evidence="2 3">
    <name type="scientific">Rhodotorula taiwanensis</name>
    <dbReference type="NCBI Taxonomy" id="741276"/>
    <lineage>
        <taxon>Eukaryota</taxon>
        <taxon>Fungi</taxon>
        <taxon>Dikarya</taxon>
        <taxon>Basidiomycota</taxon>
        <taxon>Pucciniomycotina</taxon>
        <taxon>Microbotryomycetes</taxon>
        <taxon>Sporidiobolales</taxon>
        <taxon>Sporidiobolaceae</taxon>
        <taxon>Rhodotorula</taxon>
    </lineage>
</organism>
<gene>
    <name evidence="2" type="ORF">BMF94_2291</name>
</gene>
<dbReference type="OrthoDB" id="2536971at2759"/>
<feature type="compositionally biased region" description="Polar residues" evidence="1">
    <location>
        <begin position="706"/>
        <end position="727"/>
    </location>
</feature>
<name>A0A2S5BCS0_9BASI</name>
<feature type="region of interest" description="Disordered" evidence="1">
    <location>
        <begin position="700"/>
        <end position="727"/>
    </location>
</feature>
<feature type="compositionally biased region" description="Basic and acidic residues" evidence="1">
    <location>
        <begin position="420"/>
        <end position="449"/>
    </location>
</feature>
<feature type="region of interest" description="Disordered" evidence="1">
    <location>
        <begin position="1597"/>
        <end position="1657"/>
    </location>
</feature>
<proteinExistence type="predicted"/>
<protein>
    <submittedName>
        <fullName evidence="2">Uncharacterized protein</fullName>
    </submittedName>
</protein>
<feature type="region of interest" description="Disordered" evidence="1">
    <location>
        <begin position="265"/>
        <end position="374"/>
    </location>
</feature>
<feature type="compositionally biased region" description="Low complexity" evidence="1">
    <location>
        <begin position="88"/>
        <end position="106"/>
    </location>
</feature>
<evidence type="ECO:0000256" key="1">
    <source>
        <dbReference type="SAM" id="MobiDB-lite"/>
    </source>
</evidence>
<feature type="compositionally biased region" description="Basic residues" evidence="1">
    <location>
        <begin position="116"/>
        <end position="126"/>
    </location>
</feature>
<feature type="compositionally biased region" description="Polar residues" evidence="1">
    <location>
        <begin position="1626"/>
        <end position="1651"/>
    </location>
</feature>
<feature type="compositionally biased region" description="Low complexity" evidence="1">
    <location>
        <begin position="481"/>
        <end position="491"/>
    </location>
</feature>